<dbReference type="SUPFAM" id="SSF57863">
    <property type="entry name" value="ArfGap/RecO-like zinc finger"/>
    <property type="match status" value="1"/>
</dbReference>
<accession>A0A4R1GH05</accession>
<dbReference type="InterPro" id="IPR037278">
    <property type="entry name" value="ARFGAP/RecO"/>
</dbReference>
<proteinExistence type="predicted"/>
<dbReference type="OrthoDB" id="9797083at2"/>
<dbReference type="PANTHER" id="PTHR33991:SF1">
    <property type="entry name" value="DNA REPAIR PROTEIN RECO"/>
    <property type="match status" value="1"/>
</dbReference>
<dbReference type="GO" id="GO:0006310">
    <property type="term" value="P:DNA recombination"/>
    <property type="evidence" value="ECO:0007669"/>
    <property type="project" value="InterPro"/>
</dbReference>
<dbReference type="AlphaFoldDB" id="A0A4R1GH05"/>
<gene>
    <name evidence="1" type="ORF">CLV27_0072</name>
</gene>
<dbReference type="GO" id="GO:0043590">
    <property type="term" value="C:bacterial nucleoid"/>
    <property type="evidence" value="ECO:0007669"/>
    <property type="project" value="TreeGrafter"/>
</dbReference>
<reference evidence="1 2" key="1">
    <citation type="submission" date="2019-03" db="EMBL/GenBank/DDBJ databases">
        <title>Genomic Encyclopedia of Archaeal and Bacterial Type Strains, Phase II (KMG-II): from individual species to whole genera.</title>
        <authorList>
            <person name="Goeker M."/>
        </authorList>
    </citation>
    <scope>NUCLEOTIDE SEQUENCE [LARGE SCALE GENOMIC DNA]</scope>
    <source>
        <strain evidence="1 2">DSM 24425</strain>
    </source>
</reference>
<sequence length="216" mass="25097">MELEGFVIYSRQIGEKLRQIAIYSDRIGKVGLIVKLKRGDFPLAVDLFSLSRFKVLQKGEDFELQEFKLIRPSFPESQEEFFYLSRIAKLLLPFHLPANRKLFTLIDRYFQVKESFQLAYTMFLLKFSFLEGIFPTLNRCVSCGSKSFQAFSLEKGGVVCNNCITKDSVPWSRYLSKLATQLTKESFEKEKSKDLPLEALDRIAKVFESHVNYRLS</sequence>
<organism evidence="1 2">
    <name type="scientific">Phorcysia thermohydrogeniphila</name>
    <dbReference type="NCBI Taxonomy" id="936138"/>
    <lineage>
        <taxon>Bacteria</taxon>
        <taxon>Pseudomonadati</taxon>
        <taxon>Aquificota</taxon>
        <taxon>Aquificia</taxon>
        <taxon>Desulfurobacteriales</taxon>
        <taxon>Desulfurobacteriaceae</taxon>
        <taxon>Phorcysia</taxon>
    </lineage>
</organism>
<dbReference type="InterPro" id="IPR003717">
    <property type="entry name" value="RecO"/>
</dbReference>
<dbReference type="Proteomes" id="UP000295777">
    <property type="component" value="Unassembled WGS sequence"/>
</dbReference>
<dbReference type="Pfam" id="PF02565">
    <property type="entry name" value="RecO_C"/>
    <property type="match status" value="1"/>
</dbReference>
<keyword evidence="2" id="KW-1185">Reference proteome</keyword>
<dbReference type="PANTHER" id="PTHR33991">
    <property type="entry name" value="DNA REPAIR PROTEIN RECO"/>
    <property type="match status" value="1"/>
</dbReference>
<comment type="caution">
    <text evidence="1">The sequence shown here is derived from an EMBL/GenBank/DDBJ whole genome shotgun (WGS) entry which is preliminary data.</text>
</comment>
<dbReference type="GO" id="GO:0006302">
    <property type="term" value="P:double-strand break repair"/>
    <property type="evidence" value="ECO:0007669"/>
    <property type="project" value="TreeGrafter"/>
</dbReference>
<dbReference type="NCBIfam" id="TIGR00613">
    <property type="entry name" value="reco"/>
    <property type="match status" value="1"/>
</dbReference>
<name>A0A4R1GH05_9BACT</name>
<protein>
    <submittedName>
        <fullName evidence="1">DNA replication and repair protein RecO</fullName>
    </submittedName>
</protein>
<evidence type="ECO:0000313" key="2">
    <source>
        <dbReference type="Proteomes" id="UP000295777"/>
    </source>
</evidence>
<dbReference type="RefSeq" id="WP_132524657.1">
    <property type="nucleotide sequence ID" value="NZ_SMFV01000001.1"/>
</dbReference>
<dbReference type="EMBL" id="SMFV01000001">
    <property type="protein sequence ID" value="TCK06271.1"/>
    <property type="molecule type" value="Genomic_DNA"/>
</dbReference>
<evidence type="ECO:0000313" key="1">
    <source>
        <dbReference type="EMBL" id="TCK06271.1"/>
    </source>
</evidence>